<evidence type="ECO:0000313" key="3">
    <source>
        <dbReference type="Proteomes" id="UP000245764"/>
    </source>
</evidence>
<dbReference type="Proteomes" id="UP000245764">
    <property type="component" value="Chromosome 3"/>
</dbReference>
<keyword evidence="1" id="KW-0812">Transmembrane</keyword>
<gene>
    <name evidence="2" type="ORF">ZT1E4_G3709</name>
</gene>
<reference evidence="3" key="1">
    <citation type="submission" date="2017-05" db="EMBL/GenBank/DDBJ databases">
        <authorList>
            <person name="Song R."/>
            <person name="Chenine A.L."/>
            <person name="Ruprecht R.M."/>
        </authorList>
    </citation>
    <scope>NUCLEOTIDE SEQUENCE [LARGE SCALE GENOMIC DNA]</scope>
</reference>
<evidence type="ECO:0000313" key="2">
    <source>
        <dbReference type="EMBL" id="SMR48319.1"/>
    </source>
</evidence>
<dbReference type="AlphaFoldDB" id="A0A2H1G432"/>
<keyword evidence="1" id="KW-0472">Membrane</keyword>
<evidence type="ECO:0000256" key="1">
    <source>
        <dbReference type="SAM" id="Phobius"/>
    </source>
</evidence>
<keyword evidence="1" id="KW-1133">Transmembrane helix</keyword>
<sequence>MYSSMEARALLSAQAELIATAVTLIPCRLLLARPVNMISLEHIATLACQYLVAAFMVILVFKAMAATTGRDLGLDVVGLNSIIISLGLAFNRHFGTPICTQVAWFGSKRTESELLTDVLATVAVLTLASFAASINLGSIFKTSPIPAPAILPVPGPAPAPDRFSLDSFSLVVKNTLSNVGIQAQQLMQSQLSVQTPKSAQIPPSTPAHRVARTQQSAQVQEFEKVRTDMVVSSTWRFKGWTRSMRR</sequence>
<organism evidence="2 3">
    <name type="scientific">Zymoseptoria tritici ST99CH_1E4</name>
    <dbReference type="NCBI Taxonomy" id="1276532"/>
    <lineage>
        <taxon>Eukaryota</taxon>
        <taxon>Fungi</taxon>
        <taxon>Dikarya</taxon>
        <taxon>Ascomycota</taxon>
        <taxon>Pezizomycotina</taxon>
        <taxon>Dothideomycetes</taxon>
        <taxon>Dothideomycetidae</taxon>
        <taxon>Mycosphaerellales</taxon>
        <taxon>Mycosphaerellaceae</taxon>
        <taxon>Zymoseptoria</taxon>
    </lineage>
</organism>
<feature type="transmembrane region" description="Helical" evidence="1">
    <location>
        <begin position="42"/>
        <end position="61"/>
    </location>
</feature>
<accession>A0A2H1G432</accession>
<feature type="transmembrane region" description="Helical" evidence="1">
    <location>
        <begin position="114"/>
        <end position="136"/>
    </location>
</feature>
<protein>
    <submittedName>
        <fullName evidence="2">Uncharacterized protein</fullName>
    </submittedName>
</protein>
<name>A0A2H1G432_ZYMTR</name>
<proteinExistence type="predicted"/>
<dbReference type="EMBL" id="LT854255">
    <property type="protein sequence ID" value="SMR48319.1"/>
    <property type="molecule type" value="Genomic_DNA"/>
</dbReference>